<evidence type="ECO:0000313" key="3">
    <source>
        <dbReference type="Proteomes" id="UP000250235"/>
    </source>
</evidence>
<evidence type="ECO:0000256" key="1">
    <source>
        <dbReference type="SAM" id="Phobius"/>
    </source>
</evidence>
<accession>A0A2Z7D2L8</accession>
<feature type="transmembrane region" description="Helical" evidence="1">
    <location>
        <begin position="111"/>
        <end position="130"/>
    </location>
</feature>
<dbReference type="EMBL" id="KQ992022">
    <property type="protein sequence ID" value="KZV51119.1"/>
    <property type="molecule type" value="Genomic_DNA"/>
</dbReference>
<gene>
    <name evidence="2" type="ORF">F511_01911</name>
</gene>
<keyword evidence="1" id="KW-0472">Membrane</keyword>
<keyword evidence="1" id="KW-0812">Transmembrane</keyword>
<reference evidence="2 3" key="1">
    <citation type="journal article" date="2015" name="Proc. Natl. Acad. Sci. U.S.A.">
        <title>The resurrection genome of Boea hygrometrica: A blueprint for survival of dehydration.</title>
        <authorList>
            <person name="Xiao L."/>
            <person name="Yang G."/>
            <person name="Zhang L."/>
            <person name="Yang X."/>
            <person name="Zhao S."/>
            <person name="Ji Z."/>
            <person name="Zhou Q."/>
            <person name="Hu M."/>
            <person name="Wang Y."/>
            <person name="Chen M."/>
            <person name="Xu Y."/>
            <person name="Jin H."/>
            <person name="Xiao X."/>
            <person name="Hu G."/>
            <person name="Bao F."/>
            <person name="Hu Y."/>
            <person name="Wan P."/>
            <person name="Li L."/>
            <person name="Deng X."/>
            <person name="Kuang T."/>
            <person name="Xiang C."/>
            <person name="Zhu J.K."/>
            <person name="Oliver M.J."/>
            <person name="He Y."/>
        </authorList>
    </citation>
    <scope>NUCLEOTIDE SEQUENCE [LARGE SCALE GENOMIC DNA]</scope>
    <source>
        <strain evidence="3">cv. XS01</strain>
    </source>
</reference>
<keyword evidence="3" id="KW-1185">Reference proteome</keyword>
<dbReference type="PANTHER" id="PTHR38364">
    <property type="entry name" value="OSJNBA0022H21.9 PROTEIN"/>
    <property type="match status" value="1"/>
</dbReference>
<dbReference type="OrthoDB" id="679818at2759"/>
<proteinExistence type="predicted"/>
<keyword evidence="1" id="KW-1133">Transmembrane helix</keyword>
<sequence>MENNSWEQKMIALTHILTTPTTSPHLHYQLFIATQLPCYLHCHPSSAPAFTPPLLKWAISRSIERISRSGLHQASWRSICPPGVEEPRWSDEEKRRYVWKRFTRKRLGCDVNPWIPIVIPNMLLLSLLLWDPIPLDDT</sequence>
<evidence type="ECO:0000313" key="2">
    <source>
        <dbReference type="EMBL" id="KZV51119.1"/>
    </source>
</evidence>
<name>A0A2Z7D2L8_9LAMI</name>
<dbReference type="PANTHER" id="PTHR38364:SF1">
    <property type="entry name" value="OS04G0475300 PROTEIN"/>
    <property type="match status" value="1"/>
</dbReference>
<dbReference type="Proteomes" id="UP000250235">
    <property type="component" value="Unassembled WGS sequence"/>
</dbReference>
<organism evidence="2 3">
    <name type="scientific">Dorcoceras hygrometricum</name>
    <dbReference type="NCBI Taxonomy" id="472368"/>
    <lineage>
        <taxon>Eukaryota</taxon>
        <taxon>Viridiplantae</taxon>
        <taxon>Streptophyta</taxon>
        <taxon>Embryophyta</taxon>
        <taxon>Tracheophyta</taxon>
        <taxon>Spermatophyta</taxon>
        <taxon>Magnoliopsida</taxon>
        <taxon>eudicotyledons</taxon>
        <taxon>Gunneridae</taxon>
        <taxon>Pentapetalae</taxon>
        <taxon>asterids</taxon>
        <taxon>lamiids</taxon>
        <taxon>Lamiales</taxon>
        <taxon>Gesneriaceae</taxon>
        <taxon>Didymocarpoideae</taxon>
        <taxon>Trichosporeae</taxon>
        <taxon>Loxocarpinae</taxon>
        <taxon>Dorcoceras</taxon>
    </lineage>
</organism>
<protein>
    <submittedName>
        <fullName evidence="2">Uncharacterized protein</fullName>
    </submittedName>
</protein>
<dbReference type="AlphaFoldDB" id="A0A2Z7D2L8"/>